<evidence type="ECO:0000313" key="3">
    <source>
        <dbReference type="EMBL" id="MEX6690245.1"/>
    </source>
</evidence>
<accession>A0ABV3ZL19</accession>
<dbReference type="RefSeq" id="WP_369331660.1">
    <property type="nucleotide sequence ID" value="NZ_JAULBC010000008.1"/>
</dbReference>
<dbReference type="Proteomes" id="UP001560573">
    <property type="component" value="Unassembled WGS sequence"/>
</dbReference>
<dbReference type="SUPFAM" id="SSF82649">
    <property type="entry name" value="SufE/NifU"/>
    <property type="match status" value="1"/>
</dbReference>
<proteinExistence type="inferred from homology"/>
<evidence type="ECO:0000256" key="1">
    <source>
        <dbReference type="ARBA" id="ARBA00010282"/>
    </source>
</evidence>
<evidence type="ECO:0000259" key="2">
    <source>
        <dbReference type="Pfam" id="PF02657"/>
    </source>
</evidence>
<keyword evidence="4" id="KW-1185">Reference proteome</keyword>
<protein>
    <submittedName>
        <fullName evidence="3">SufE family protein</fullName>
    </submittedName>
</protein>
<sequence>MTINEQQDEIIEEFELYGDWMDKYEAIIQLGKELPLIDDQYKTDDNLIKGCQSRVWLHSEYKDGKVFFTADSDAIITKGLISMVIKVLSEHTPKEIADSDLYFVNAIGLNSHLSPTRSNGLLSMLKQMKAYAVAYQVKELNTQNNG</sequence>
<dbReference type="PANTHER" id="PTHR43597">
    <property type="entry name" value="SULFUR ACCEPTOR PROTEIN CSDE"/>
    <property type="match status" value="1"/>
</dbReference>
<dbReference type="EMBL" id="JAULBC010000008">
    <property type="protein sequence ID" value="MEX6690245.1"/>
    <property type="molecule type" value="Genomic_DNA"/>
</dbReference>
<feature type="domain" description="Fe-S metabolism associated" evidence="2">
    <location>
        <begin position="11"/>
        <end position="130"/>
    </location>
</feature>
<dbReference type="Pfam" id="PF02657">
    <property type="entry name" value="SufE"/>
    <property type="match status" value="1"/>
</dbReference>
<dbReference type="InterPro" id="IPR003808">
    <property type="entry name" value="Fe-S_metab-assoc_dom"/>
</dbReference>
<organism evidence="3 4">
    <name type="scientific">Danxiaibacter flavus</name>
    <dbReference type="NCBI Taxonomy" id="3049108"/>
    <lineage>
        <taxon>Bacteria</taxon>
        <taxon>Pseudomonadati</taxon>
        <taxon>Bacteroidota</taxon>
        <taxon>Chitinophagia</taxon>
        <taxon>Chitinophagales</taxon>
        <taxon>Chitinophagaceae</taxon>
        <taxon>Danxiaibacter</taxon>
    </lineage>
</organism>
<comment type="similarity">
    <text evidence="1">Belongs to the SufE family.</text>
</comment>
<evidence type="ECO:0000313" key="4">
    <source>
        <dbReference type="Proteomes" id="UP001560573"/>
    </source>
</evidence>
<reference evidence="3 4" key="1">
    <citation type="submission" date="2023-07" db="EMBL/GenBank/DDBJ databases">
        <authorList>
            <person name="Lian W.-H."/>
        </authorList>
    </citation>
    <scope>NUCLEOTIDE SEQUENCE [LARGE SCALE GENOMIC DNA]</scope>
    <source>
        <strain evidence="3 4">SYSU DXS3180</strain>
    </source>
</reference>
<gene>
    <name evidence="3" type="ORF">QTN47_22235</name>
</gene>
<comment type="caution">
    <text evidence="3">The sequence shown here is derived from an EMBL/GenBank/DDBJ whole genome shotgun (WGS) entry which is preliminary data.</text>
</comment>
<dbReference type="PANTHER" id="PTHR43597:SF5">
    <property type="entry name" value="SUFE-LIKE PROTEIN 2, CHLOROPLASTIC"/>
    <property type="match status" value="1"/>
</dbReference>
<dbReference type="Gene3D" id="3.90.1010.10">
    <property type="match status" value="1"/>
</dbReference>
<name>A0ABV3ZL19_9BACT</name>